<dbReference type="SUPFAM" id="SSF56935">
    <property type="entry name" value="Porins"/>
    <property type="match status" value="1"/>
</dbReference>
<organism evidence="1 2">
    <name type="scientific">Flavobacterium circumlabens</name>
    <dbReference type="NCBI Taxonomy" id="2133765"/>
    <lineage>
        <taxon>Bacteria</taxon>
        <taxon>Pseudomonadati</taxon>
        <taxon>Bacteroidota</taxon>
        <taxon>Flavobacteriia</taxon>
        <taxon>Flavobacteriales</taxon>
        <taxon>Flavobacteriaceae</taxon>
        <taxon>Flavobacterium</taxon>
    </lineage>
</organism>
<feature type="non-terminal residue" evidence="1">
    <location>
        <position position="126"/>
    </location>
</feature>
<name>A0A4Y7U3Q2_9FLAO</name>
<protein>
    <submittedName>
        <fullName evidence="1">SusC/RagA family protein</fullName>
    </submittedName>
</protein>
<reference evidence="1 2" key="1">
    <citation type="journal article" date="2018" name="Syst. Appl. Microbiol.">
        <title>Flavobacterium circumlabens sp. nov. and Flavobacterium cupreum sp. nov., two psychrotrophic species isolated from Antarctic environmental samples.</title>
        <authorList>
            <person name="Kralova S."/>
            <person name="Busse H.J."/>
            <person name="Svec P."/>
            <person name="Maslanova I."/>
            <person name="Stankova E."/>
            <person name="Bartak M."/>
            <person name="Sedlacek I."/>
        </authorList>
    </citation>
    <scope>NUCLEOTIDE SEQUENCE [LARGE SCALE GENOMIC DNA]</scope>
    <source>
        <strain evidence="1 2">CCM 8828</strain>
    </source>
</reference>
<gene>
    <name evidence="1" type="ORF">D0809_27435</name>
</gene>
<accession>A0A4Y7U3Q2</accession>
<dbReference type="EMBL" id="QWDN01000607">
    <property type="protein sequence ID" value="TEB41063.1"/>
    <property type="molecule type" value="Genomic_DNA"/>
</dbReference>
<dbReference type="AlphaFoldDB" id="A0A4Y7U3Q2"/>
<feature type="non-terminal residue" evidence="1">
    <location>
        <position position="1"/>
    </location>
</feature>
<evidence type="ECO:0000313" key="2">
    <source>
        <dbReference type="Proteomes" id="UP000298340"/>
    </source>
</evidence>
<evidence type="ECO:0000313" key="1">
    <source>
        <dbReference type="EMBL" id="TEB41063.1"/>
    </source>
</evidence>
<comment type="caution">
    <text evidence="1">The sequence shown here is derived from an EMBL/GenBank/DDBJ whole genome shotgun (WGS) entry which is preliminary data.</text>
</comment>
<dbReference type="Proteomes" id="UP000298340">
    <property type="component" value="Unassembled WGS sequence"/>
</dbReference>
<proteinExistence type="predicted"/>
<sequence>TYTKKLGESHNFTGTVGTTVFKTWGNGLSATGYDVPYNSWEFADLKLITTIAKVLNNGSYDYDQRRLSYFGRLQYDYKGKYLLSAMIRRDASTKFGPDNKIAYFPSFTGGWVVSDENFFGESKTIN</sequence>